<name>A0ABS2CQ64_9MICO</name>
<proteinExistence type="predicted"/>
<comment type="caution">
    <text evidence="2">The sequence shown here is derived from an EMBL/GenBank/DDBJ whole genome shotgun (WGS) entry which is preliminary data.</text>
</comment>
<evidence type="ECO:0000313" key="3">
    <source>
        <dbReference type="Proteomes" id="UP001430172"/>
    </source>
</evidence>
<dbReference type="InterPro" id="IPR052509">
    <property type="entry name" value="Metal_resp_DNA-bind_regulator"/>
</dbReference>
<dbReference type="SUPFAM" id="SSF46785">
    <property type="entry name" value="Winged helix' DNA-binding domain"/>
    <property type="match status" value="1"/>
</dbReference>
<dbReference type="PANTHER" id="PTHR33169">
    <property type="entry name" value="PADR-FAMILY TRANSCRIPTIONAL REGULATOR"/>
    <property type="match status" value="1"/>
</dbReference>
<keyword evidence="3" id="KW-1185">Reference proteome</keyword>
<dbReference type="InterPro" id="IPR005149">
    <property type="entry name" value="Tscrpt_reg_PadR_N"/>
</dbReference>
<dbReference type="RefSeq" id="WP_204132482.1">
    <property type="nucleotide sequence ID" value="NZ_JAFDVD010000020.1"/>
</dbReference>
<protein>
    <submittedName>
        <fullName evidence="2">Helix-turn-helix transcriptional regulator</fullName>
    </submittedName>
</protein>
<dbReference type="InterPro" id="IPR036388">
    <property type="entry name" value="WH-like_DNA-bd_sf"/>
</dbReference>
<evidence type="ECO:0000313" key="2">
    <source>
        <dbReference type="EMBL" id="MBM6402016.1"/>
    </source>
</evidence>
<dbReference type="Proteomes" id="UP001430172">
    <property type="component" value="Unassembled WGS sequence"/>
</dbReference>
<evidence type="ECO:0000259" key="1">
    <source>
        <dbReference type="Pfam" id="PF03551"/>
    </source>
</evidence>
<dbReference type="InterPro" id="IPR036390">
    <property type="entry name" value="WH_DNA-bd_sf"/>
</dbReference>
<accession>A0ABS2CQ64</accession>
<sequence>MSLPAPRADRESQWLKGVLDLAVLAALAREGSAYGYGLLRSLADAELGGLKGGTVYPVLGRLEDEGLVRSEWVTGGAGPPRRYFFLTAGGRAALDEGRAGWTSFADRMTRALEG</sequence>
<dbReference type="PANTHER" id="PTHR33169:SF14">
    <property type="entry name" value="TRANSCRIPTIONAL REGULATOR RV3488"/>
    <property type="match status" value="1"/>
</dbReference>
<dbReference type="EMBL" id="JAFDVD010000020">
    <property type="protein sequence ID" value="MBM6402016.1"/>
    <property type="molecule type" value="Genomic_DNA"/>
</dbReference>
<reference evidence="2" key="1">
    <citation type="submission" date="2021-02" db="EMBL/GenBank/DDBJ databases">
        <title>Phycicoccus sp. MQZ13P-5T, whole genome shotgun sequence.</title>
        <authorList>
            <person name="Tuo L."/>
        </authorList>
    </citation>
    <scope>NUCLEOTIDE SEQUENCE</scope>
    <source>
        <strain evidence="2">MQZ13P-5</strain>
    </source>
</reference>
<gene>
    <name evidence="2" type="ORF">JQN70_16575</name>
</gene>
<dbReference type="Pfam" id="PF03551">
    <property type="entry name" value="PadR"/>
    <property type="match status" value="1"/>
</dbReference>
<feature type="domain" description="Transcription regulator PadR N-terminal" evidence="1">
    <location>
        <begin position="23"/>
        <end position="95"/>
    </location>
</feature>
<organism evidence="2 3">
    <name type="scientific">Phycicoccus sonneratiae</name>
    <dbReference type="NCBI Taxonomy" id="2807628"/>
    <lineage>
        <taxon>Bacteria</taxon>
        <taxon>Bacillati</taxon>
        <taxon>Actinomycetota</taxon>
        <taxon>Actinomycetes</taxon>
        <taxon>Micrococcales</taxon>
        <taxon>Intrasporangiaceae</taxon>
        <taxon>Phycicoccus</taxon>
    </lineage>
</organism>
<dbReference type="Gene3D" id="1.10.10.10">
    <property type="entry name" value="Winged helix-like DNA-binding domain superfamily/Winged helix DNA-binding domain"/>
    <property type="match status" value="1"/>
</dbReference>